<feature type="compositionally biased region" description="Polar residues" evidence="5">
    <location>
        <begin position="477"/>
        <end position="487"/>
    </location>
</feature>
<proteinExistence type="predicted"/>
<accession>A0A9Q1BFU9</accession>
<keyword evidence="2 6" id="KW-0812">Transmembrane</keyword>
<evidence type="ECO:0000256" key="4">
    <source>
        <dbReference type="ARBA" id="ARBA00022989"/>
    </source>
</evidence>
<sequence length="625" mass="71226">MTCIIPDESFLISMMKISPFRNTFIHSNMHHLKAFARRDDKGFCRHTDDIDFCGQGPGTIVAADANNLHLMAHNFFFSRKYTGDPEEKARLEALKLANGAHYEDLYREFIKPSMLRQLVEMVMEEQYGENWMNEAEVQDILKVRVFPQPVTLDPCCLPIYTTKNQLSRDVKYWIDFSLYERATSSVRVLRGSFIPQSRTNCFSRGHLKALYISSHVTNDRKVPVKQVNILPHEIAGGKQIQMVSYVNVNENIAKAQGCNEIENLPDDSFDHRSPDSFTYVRYPQGVNNPSIHFNASLINDIGEVKCFLEVVVTFKKPHPTVQQSDTVRFINTINCGPLTPGFWTIVLFQKGVKDPFPYTTQIYFAEDNGASDWDEYSLNDALYGLWLIEDVRPLSDKDYPGVAKQPRPVYHDPDSENSANNKAHALPRKRPPQKAAAKKEETESSDASSVNEESDKDTKKKDKKPGGGVKNNPPNNVLFQNDNSQVDSKPIVPGRNLNTPPNNRKRIKLRESLQRGLVDPLRLSENNRDDIGKRHAMGHQEGSNLGLVGDKTRAHFKGWRRQSFGVILLEFLLISTVLFIFTRLVLVPMRLVKRRSSGFRSYLTFLVSFTLLQVVLFSVFTLYSS</sequence>
<dbReference type="GO" id="GO:0000139">
    <property type="term" value="C:Golgi membrane"/>
    <property type="evidence" value="ECO:0007669"/>
    <property type="project" value="UniProtKB-SubCell"/>
</dbReference>
<feature type="transmembrane region" description="Helical" evidence="6">
    <location>
        <begin position="563"/>
        <end position="581"/>
    </location>
</feature>
<dbReference type="PANTHER" id="PTHR46025">
    <property type="entry name" value="XYLOSYLTRANSFERASE OXT"/>
    <property type="match status" value="1"/>
</dbReference>
<reference evidence="7" key="1">
    <citation type="submission" date="2021-10" db="EMBL/GenBank/DDBJ databases">
        <title>Tropical sea cucumber genome reveals ecological adaptation and Cuvierian tubules defense mechanism.</title>
        <authorList>
            <person name="Chen T."/>
        </authorList>
    </citation>
    <scope>NUCLEOTIDE SEQUENCE</scope>
    <source>
        <strain evidence="7">Nanhai2018</strain>
        <tissue evidence="7">Muscle</tissue>
    </source>
</reference>
<evidence type="ECO:0000256" key="3">
    <source>
        <dbReference type="ARBA" id="ARBA00022968"/>
    </source>
</evidence>
<dbReference type="AlphaFoldDB" id="A0A9Q1BFU9"/>
<keyword evidence="4 6" id="KW-1133">Transmembrane helix</keyword>
<feature type="transmembrane region" description="Helical" evidence="6">
    <location>
        <begin position="602"/>
        <end position="623"/>
    </location>
</feature>
<name>A0A9Q1BFU9_HOLLE</name>
<evidence type="ECO:0000256" key="1">
    <source>
        <dbReference type="ARBA" id="ARBA00004323"/>
    </source>
</evidence>
<organism evidence="7 8">
    <name type="scientific">Holothuria leucospilota</name>
    <name type="common">Black long sea cucumber</name>
    <name type="synonym">Mertensiothuria leucospilota</name>
    <dbReference type="NCBI Taxonomy" id="206669"/>
    <lineage>
        <taxon>Eukaryota</taxon>
        <taxon>Metazoa</taxon>
        <taxon>Echinodermata</taxon>
        <taxon>Eleutherozoa</taxon>
        <taxon>Echinozoa</taxon>
        <taxon>Holothuroidea</taxon>
        <taxon>Aspidochirotacea</taxon>
        <taxon>Aspidochirotida</taxon>
        <taxon>Holothuriidae</taxon>
        <taxon>Holothuria</taxon>
    </lineage>
</organism>
<feature type="region of interest" description="Disordered" evidence="5">
    <location>
        <begin position="398"/>
        <end position="505"/>
    </location>
</feature>
<keyword evidence="3" id="KW-0735">Signal-anchor</keyword>
<dbReference type="GO" id="GO:0050650">
    <property type="term" value="P:chondroitin sulfate proteoglycan biosynthetic process"/>
    <property type="evidence" value="ECO:0007669"/>
    <property type="project" value="TreeGrafter"/>
</dbReference>
<comment type="subcellular location">
    <subcellularLocation>
        <location evidence="1">Golgi apparatus membrane</location>
        <topology evidence="1">Single-pass type II membrane protein</topology>
    </subcellularLocation>
</comment>
<dbReference type="GO" id="GO:0030158">
    <property type="term" value="F:protein xylosyltransferase activity"/>
    <property type="evidence" value="ECO:0007669"/>
    <property type="project" value="InterPro"/>
</dbReference>
<evidence type="ECO:0000256" key="2">
    <source>
        <dbReference type="ARBA" id="ARBA00022692"/>
    </source>
</evidence>
<dbReference type="PANTHER" id="PTHR46025:SF3">
    <property type="entry name" value="XYLOSYLTRANSFERASE OXT"/>
    <property type="match status" value="1"/>
</dbReference>
<evidence type="ECO:0000256" key="5">
    <source>
        <dbReference type="SAM" id="MobiDB-lite"/>
    </source>
</evidence>
<dbReference type="Proteomes" id="UP001152320">
    <property type="component" value="Chromosome 17"/>
</dbReference>
<evidence type="ECO:0000256" key="6">
    <source>
        <dbReference type="SAM" id="Phobius"/>
    </source>
</evidence>
<keyword evidence="8" id="KW-1185">Reference proteome</keyword>
<evidence type="ECO:0000313" key="8">
    <source>
        <dbReference type="Proteomes" id="UP001152320"/>
    </source>
</evidence>
<evidence type="ECO:0000313" key="7">
    <source>
        <dbReference type="EMBL" id="KAJ8026166.1"/>
    </source>
</evidence>
<dbReference type="GO" id="GO:0015012">
    <property type="term" value="P:heparan sulfate proteoglycan biosynthetic process"/>
    <property type="evidence" value="ECO:0007669"/>
    <property type="project" value="TreeGrafter"/>
</dbReference>
<comment type="caution">
    <text evidence="7">The sequence shown here is derived from an EMBL/GenBank/DDBJ whole genome shotgun (WGS) entry which is preliminary data.</text>
</comment>
<dbReference type="InterPro" id="IPR043538">
    <property type="entry name" value="XYLT"/>
</dbReference>
<keyword evidence="6" id="KW-0472">Membrane</keyword>
<protein>
    <submittedName>
        <fullName evidence="7">Uncharacterized protein</fullName>
    </submittedName>
</protein>
<dbReference type="OrthoDB" id="2019572at2759"/>
<dbReference type="EMBL" id="JAIZAY010000017">
    <property type="protein sequence ID" value="KAJ8026166.1"/>
    <property type="molecule type" value="Genomic_DNA"/>
</dbReference>
<gene>
    <name evidence="7" type="ORF">HOLleu_33929</name>
</gene>